<dbReference type="EMBL" id="ADKM02000023">
    <property type="protein sequence ID" value="EGC04453.1"/>
    <property type="molecule type" value="Genomic_DNA"/>
</dbReference>
<keyword evidence="3" id="KW-1185">Reference proteome</keyword>
<dbReference type="eggNOG" id="ENOG5030TZ1">
    <property type="taxonomic scope" value="Bacteria"/>
</dbReference>
<feature type="coiled-coil region" evidence="1">
    <location>
        <begin position="22"/>
        <end position="56"/>
    </location>
</feature>
<evidence type="ECO:0000313" key="2">
    <source>
        <dbReference type="EMBL" id="EGC04453.1"/>
    </source>
</evidence>
<protein>
    <submittedName>
        <fullName evidence="2">Uncharacterized protein</fullName>
    </submittedName>
</protein>
<name>E9S8G8_RUMAL</name>
<comment type="caution">
    <text evidence="2">The sequence shown here is derived from an EMBL/GenBank/DDBJ whole genome shotgun (WGS) entry which is preliminary data.</text>
</comment>
<evidence type="ECO:0000313" key="3">
    <source>
        <dbReference type="Proteomes" id="UP000004259"/>
    </source>
</evidence>
<sequence>MRAIILSSGIFPKSETNGGDDMADIAKKITKLDEKIGKLKERIKSDTAECEKLSEQKALLIYQSLCRQYSCEGQALADMIAREHEQAATSVADDKSVSDNSYADVADEEEMLGQTSFFEKNDPYSD</sequence>
<gene>
    <name evidence="2" type="ORF">CUS_4872</name>
</gene>
<dbReference type="AlphaFoldDB" id="E9S8G8"/>
<accession>E9S8G8</accession>
<dbReference type="Proteomes" id="UP000004259">
    <property type="component" value="Unassembled WGS sequence"/>
</dbReference>
<evidence type="ECO:0000256" key="1">
    <source>
        <dbReference type="SAM" id="Coils"/>
    </source>
</evidence>
<proteinExistence type="predicted"/>
<reference evidence="2 3" key="1">
    <citation type="submission" date="2011-02" db="EMBL/GenBank/DDBJ databases">
        <authorList>
            <person name="Nelson K.E."/>
            <person name="Sutton G."/>
            <person name="Torralba M."/>
            <person name="Durkin S."/>
            <person name="Harkins D."/>
            <person name="Montgomery R."/>
            <person name="Ziemer C."/>
            <person name="Klaassens E."/>
            <person name="Ocuiv P."/>
            <person name="Morrison M."/>
        </authorList>
    </citation>
    <scope>NUCLEOTIDE SEQUENCE [LARGE SCALE GENOMIC DNA]</scope>
    <source>
        <strain evidence="2 3">8</strain>
    </source>
</reference>
<organism evidence="2 3">
    <name type="scientific">Ruminococcus albus 8</name>
    <dbReference type="NCBI Taxonomy" id="246199"/>
    <lineage>
        <taxon>Bacteria</taxon>
        <taxon>Bacillati</taxon>
        <taxon>Bacillota</taxon>
        <taxon>Clostridia</taxon>
        <taxon>Eubacteriales</taxon>
        <taxon>Oscillospiraceae</taxon>
        <taxon>Ruminococcus</taxon>
    </lineage>
</organism>
<keyword evidence="1" id="KW-0175">Coiled coil</keyword>